<keyword evidence="5" id="KW-0325">Glycoprotein</keyword>
<dbReference type="Gene3D" id="3.90.150.10">
    <property type="entry name" value="Variant Surface Glycoprotein, subunit A domain 1"/>
    <property type="match status" value="1"/>
</dbReference>
<dbReference type="Pfam" id="PF00913">
    <property type="entry name" value="Trypan_glycop"/>
    <property type="match status" value="1"/>
</dbReference>
<dbReference type="GO" id="GO:0042783">
    <property type="term" value="P:symbiont-mediated evasion of host immune response"/>
    <property type="evidence" value="ECO:0007669"/>
    <property type="project" value="InterPro"/>
</dbReference>
<feature type="signal peptide" evidence="8">
    <location>
        <begin position="1"/>
        <end position="33"/>
    </location>
</feature>
<proteinExistence type="predicted"/>
<dbReference type="Gene3D" id="1.10.470.10">
    <property type="entry name" value="Variant Surface Glycoprotein, subunit A, domain 2"/>
    <property type="match status" value="1"/>
</dbReference>
<dbReference type="GO" id="GO:0005886">
    <property type="term" value="C:plasma membrane"/>
    <property type="evidence" value="ECO:0007669"/>
    <property type="project" value="UniProtKB-SubCell"/>
</dbReference>
<keyword evidence="2" id="KW-1003">Cell membrane</keyword>
<feature type="compositionally biased region" description="Basic and acidic residues" evidence="7">
    <location>
        <begin position="330"/>
        <end position="345"/>
    </location>
</feature>
<evidence type="ECO:0000256" key="1">
    <source>
        <dbReference type="ARBA" id="ARBA00004609"/>
    </source>
</evidence>
<dbReference type="EMBL" id="KX699697">
    <property type="protein sequence ID" value="APD73653.1"/>
    <property type="molecule type" value="Genomic_DNA"/>
</dbReference>
<evidence type="ECO:0000256" key="7">
    <source>
        <dbReference type="SAM" id="MobiDB-lite"/>
    </source>
</evidence>
<evidence type="ECO:0000256" key="3">
    <source>
        <dbReference type="ARBA" id="ARBA00022622"/>
    </source>
</evidence>
<feature type="region of interest" description="Disordered" evidence="7">
    <location>
        <begin position="305"/>
        <end position="345"/>
    </location>
</feature>
<protein>
    <submittedName>
        <fullName evidence="10">Variant surface glycoprotein 1125.1448</fullName>
    </submittedName>
</protein>
<evidence type="ECO:0000256" key="6">
    <source>
        <dbReference type="ARBA" id="ARBA00023288"/>
    </source>
</evidence>
<keyword evidence="8" id="KW-0732">Signal</keyword>
<dbReference type="AlphaFoldDB" id="A0A1J0R703"/>
<evidence type="ECO:0000256" key="8">
    <source>
        <dbReference type="SAM" id="SignalP"/>
    </source>
</evidence>
<evidence type="ECO:0000256" key="5">
    <source>
        <dbReference type="ARBA" id="ARBA00023180"/>
    </source>
</evidence>
<feature type="chain" id="PRO_5013198688" evidence="8">
    <location>
        <begin position="34"/>
        <end position="345"/>
    </location>
</feature>
<evidence type="ECO:0000256" key="4">
    <source>
        <dbReference type="ARBA" id="ARBA00023136"/>
    </source>
</evidence>
<keyword evidence="6" id="KW-0449">Lipoprotein</keyword>
<dbReference type="GO" id="GO:0098552">
    <property type="term" value="C:side of membrane"/>
    <property type="evidence" value="ECO:0007669"/>
    <property type="project" value="UniProtKB-KW"/>
</dbReference>
<evidence type="ECO:0000313" key="10">
    <source>
        <dbReference type="EMBL" id="APD73653.1"/>
    </source>
</evidence>
<name>A0A1J0R703_9TRYP</name>
<comment type="subcellular location">
    <subcellularLocation>
        <location evidence="1">Cell membrane</location>
        <topology evidence="1">Lipid-anchor</topology>
        <topology evidence="1">GPI-anchor</topology>
    </subcellularLocation>
</comment>
<reference evidence="10" key="1">
    <citation type="submission" date="2016-08" db="EMBL/GenBank/DDBJ databases">
        <title>VSG repertoire of Trypanosoma brucei EATRO 1125.</title>
        <authorList>
            <person name="Cross G.A."/>
        </authorList>
    </citation>
    <scope>NUCLEOTIDE SEQUENCE</scope>
    <source>
        <strain evidence="10">EATRO 1125</strain>
    </source>
</reference>
<dbReference type="VEuPathDB" id="TriTrypDB:Tb427_000208300"/>
<sequence length="345" mass="36156">MLLALKITSMQNVPLWSLMLITAFCIPSQKTVASGPAIAQAGWQALCAIPTHVKTAPGLAIGKLTKLARARVTASKLTLRLQVLQATAGNNETQRAAAVLAELTAGIAATTGSNLYQAITPAVTAAPEAADITGRISEYINLLRSAQTVGSKTVYCLAAAAEAHAAADPTVAACVQASMSYASTTVNLPATLIDGAGFKGLNNKITAAASAAGAATCVLHERQPTANVGKFHQGSQTTQHLRKLLEHNNAGGSTTITIKPPQGIAQAGKANQESIHGSLYDSLMALNRVPADQASDAEEQLLKNGEAYPRLQAKPKAELANRRPKTRTRTRSESTEDSQKCYRRK</sequence>
<keyword evidence="3" id="KW-0336">GPI-anchor</keyword>
<evidence type="ECO:0000256" key="2">
    <source>
        <dbReference type="ARBA" id="ARBA00022475"/>
    </source>
</evidence>
<feature type="domain" description="Trypanosome variant surface glycoprotein A-type N-terminal" evidence="9">
    <location>
        <begin position="19"/>
        <end position="309"/>
    </location>
</feature>
<dbReference type="SUPFAM" id="SSF58087">
    <property type="entry name" value="Variant surface glycoprotein (N-terminal domain)"/>
    <property type="match status" value="1"/>
</dbReference>
<evidence type="ECO:0000259" key="9">
    <source>
        <dbReference type="Pfam" id="PF00913"/>
    </source>
</evidence>
<dbReference type="InterPro" id="IPR001812">
    <property type="entry name" value="Trypano_VSG_A_N_dom"/>
</dbReference>
<keyword evidence="4" id="KW-0472">Membrane</keyword>
<accession>A0A1J0R703</accession>
<organism evidence="10">
    <name type="scientific">Trypanosoma brucei</name>
    <dbReference type="NCBI Taxonomy" id="5691"/>
    <lineage>
        <taxon>Eukaryota</taxon>
        <taxon>Discoba</taxon>
        <taxon>Euglenozoa</taxon>
        <taxon>Kinetoplastea</taxon>
        <taxon>Metakinetoplastina</taxon>
        <taxon>Trypanosomatida</taxon>
        <taxon>Trypanosomatidae</taxon>
        <taxon>Trypanosoma</taxon>
    </lineage>
</organism>